<evidence type="ECO:0000256" key="8">
    <source>
        <dbReference type="RuleBase" id="RU361233"/>
    </source>
</evidence>
<evidence type="ECO:0000313" key="11">
    <source>
        <dbReference type="Proteomes" id="UP000631114"/>
    </source>
</evidence>
<gene>
    <name evidence="10" type="ORF">IFM89_028220</name>
</gene>
<dbReference type="PANTHER" id="PTHR36488:SF8">
    <property type="entry name" value="CASP-LIKE PROTEIN 1U1"/>
    <property type="match status" value="1"/>
</dbReference>
<dbReference type="NCBIfam" id="TIGR01569">
    <property type="entry name" value="A_tha_TIGR01569"/>
    <property type="match status" value="1"/>
</dbReference>
<dbReference type="EMBL" id="JADFTS010000002">
    <property type="protein sequence ID" value="KAF9621782.1"/>
    <property type="molecule type" value="Genomic_DNA"/>
</dbReference>
<feature type="transmembrane region" description="Helical" evidence="8">
    <location>
        <begin position="115"/>
        <end position="143"/>
    </location>
</feature>
<dbReference type="InterPro" id="IPR044173">
    <property type="entry name" value="CASPL"/>
</dbReference>
<organism evidence="10 11">
    <name type="scientific">Coptis chinensis</name>
    <dbReference type="NCBI Taxonomy" id="261450"/>
    <lineage>
        <taxon>Eukaryota</taxon>
        <taxon>Viridiplantae</taxon>
        <taxon>Streptophyta</taxon>
        <taxon>Embryophyta</taxon>
        <taxon>Tracheophyta</taxon>
        <taxon>Spermatophyta</taxon>
        <taxon>Magnoliopsida</taxon>
        <taxon>Ranunculales</taxon>
        <taxon>Ranunculaceae</taxon>
        <taxon>Coptidoideae</taxon>
        <taxon>Coptis</taxon>
    </lineage>
</organism>
<dbReference type="InterPro" id="IPR006459">
    <property type="entry name" value="CASP/CASPL"/>
</dbReference>
<feature type="transmembrane region" description="Helical" evidence="8">
    <location>
        <begin position="155"/>
        <end position="188"/>
    </location>
</feature>
<keyword evidence="11" id="KW-1185">Reference proteome</keyword>
<evidence type="ECO:0000256" key="4">
    <source>
        <dbReference type="ARBA" id="ARBA00022475"/>
    </source>
</evidence>
<evidence type="ECO:0000256" key="3">
    <source>
        <dbReference type="ARBA" id="ARBA00011489"/>
    </source>
</evidence>
<reference evidence="10 11" key="1">
    <citation type="submission" date="2020-10" db="EMBL/GenBank/DDBJ databases">
        <title>The Coptis chinensis genome and diversification of protoberbering-type alkaloids.</title>
        <authorList>
            <person name="Wang B."/>
            <person name="Shu S."/>
            <person name="Song C."/>
            <person name="Liu Y."/>
        </authorList>
    </citation>
    <scope>NUCLEOTIDE SEQUENCE [LARGE SCALE GENOMIC DNA]</scope>
    <source>
        <strain evidence="10">HL-2020</strain>
        <tissue evidence="10">Leaf</tissue>
    </source>
</reference>
<evidence type="ECO:0000313" key="10">
    <source>
        <dbReference type="EMBL" id="KAF9621782.1"/>
    </source>
</evidence>
<feature type="transmembrane region" description="Helical" evidence="8">
    <location>
        <begin position="27"/>
        <end position="46"/>
    </location>
</feature>
<comment type="subcellular location">
    <subcellularLocation>
        <location evidence="1 8">Cell membrane</location>
        <topology evidence="1 8">Multi-pass membrane protein</topology>
    </subcellularLocation>
</comment>
<keyword evidence="6 8" id="KW-1133">Transmembrane helix</keyword>
<keyword evidence="5 8" id="KW-0812">Transmembrane</keyword>
<dbReference type="AlphaFoldDB" id="A0A835IT34"/>
<name>A0A835IT34_9MAGN</name>
<proteinExistence type="inferred from homology"/>
<comment type="subunit">
    <text evidence="3 8">Homodimer and heterodimers.</text>
</comment>
<dbReference type="GO" id="GO:0005886">
    <property type="term" value="C:plasma membrane"/>
    <property type="evidence" value="ECO:0007669"/>
    <property type="project" value="UniProtKB-SubCell"/>
</dbReference>
<protein>
    <recommendedName>
        <fullName evidence="8">CASP-like protein</fullName>
    </recommendedName>
</protein>
<dbReference type="PANTHER" id="PTHR36488">
    <property type="entry name" value="CASP-LIKE PROTEIN 1U1"/>
    <property type="match status" value="1"/>
</dbReference>
<sequence>MDGIERTETGGIGVKVANPSMAEKTIFILRFLAIITSLVAIIVLAVSKQSKPVGYYYQDAFLPPIVVVATARWQYLSSLVFLMVANVLAFVYATISLTVSLAYQAGLKGFHKLTLTVLDLIIMALWFSASGAATDVAVLAYNGNSKAGWNKTCSAYGYICSLVISSIVVSMIGALIFLVLIVVTIVNLHKRPH</sequence>
<keyword evidence="4 8" id="KW-1003">Cell membrane</keyword>
<dbReference type="OrthoDB" id="1898688at2759"/>
<dbReference type="InterPro" id="IPR006702">
    <property type="entry name" value="CASP_dom"/>
</dbReference>
<dbReference type="Proteomes" id="UP000631114">
    <property type="component" value="Unassembled WGS sequence"/>
</dbReference>
<accession>A0A835IT34</accession>
<evidence type="ECO:0000256" key="1">
    <source>
        <dbReference type="ARBA" id="ARBA00004651"/>
    </source>
</evidence>
<evidence type="ECO:0000256" key="5">
    <source>
        <dbReference type="ARBA" id="ARBA00022692"/>
    </source>
</evidence>
<dbReference type="Pfam" id="PF04535">
    <property type="entry name" value="CASP_dom"/>
    <property type="match status" value="1"/>
</dbReference>
<evidence type="ECO:0000256" key="6">
    <source>
        <dbReference type="ARBA" id="ARBA00022989"/>
    </source>
</evidence>
<evidence type="ECO:0000259" key="9">
    <source>
        <dbReference type="Pfam" id="PF04535"/>
    </source>
</evidence>
<comment type="similarity">
    <text evidence="2 8">Belongs to the Casparian strip membrane proteins (CASP) family.</text>
</comment>
<evidence type="ECO:0000256" key="2">
    <source>
        <dbReference type="ARBA" id="ARBA00007651"/>
    </source>
</evidence>
<feature type="domain" description="Casparian strip membrane protein" evidence="9">
    <location>
        <begin position="23"/>
        <end position="175"/>
    </location>
</feature>
<evidence type="ECO:0000256" key="7">
    <source>
        <dbReference type="ARBA" id="ARBA00023136"/>
    </source>
</evidence>
<keyword evidence="7 8" id="KW-0472">Membrane</keyword>
<comment type="caution">
    <text evidence="10">The sequence shown here is derived from an EMBL/GenBank/DDBJ whole genome shotgun (WGS) entry which is preliminary data.</text>
</comment>
<feature type="transmembrane region" description="Helical" evidence="8">
    <location>
        <begin position="79"/>
        <end position="103"/>
    </location>
</feature>